<proteinExistence type="inferred from homology"/>
<gene>
    <name evidence="4" type="ORF">WAT24_00425</name>
</gene>
<name>A0ABU8J7K7_9GAMM</name>
<dbReference type="PANTHER" id="PTHR12215">
    <property type="entry name" value="PHOSPHOPANTETHEINE TRANSFERASE"/>
    <property type="match status" value="1"/>
</dbReference>
<evidence type="ECO:0000259" key="3">
    <source>
        <dbReference type="Pfam" id="PF01648"/>
    </source>
</evidence>
<dbReference type="InterPro" id="IPR008278">
    <property type="entry name" value="4-PPantetheinyl_Trfase_dom"/>
</dbReference>
<dbReference type="PANTHER" id="PTHR12215:SF10">
    <property type="entry name" value="L-AMINOADIPATE-SEMIALDEHYDE DEHYDROGENASE-PHOSPHOPANTETHEINYL TRANSFERASE"/>
    <property type="match status" value="1"/>
</dbReference>
<reference evidence="4 5" key="1">
    <citation type="journal article" date="2014" name="Int. J. Syst. Evol. Microbiol.">
        <title>Fulvimonas yonginensis sp. nov., isolated from greenhouse soil, and emended description of the genus Fulvimonas.</title>
        <authorList>
            <person name="Ahn J.H."/>
            <person name="Kim S.J."/>
            <person name="Weon H.Y."/>
            <person name="Hong S.B."/>
            <person name="Seok S.J."/>
            <person name="Kwon S.W."/>
        </authorList>
    </citation>
    <scope>NUCLEOTIDE SEQUENCE [LARGE SCALE GENOMIC DNA]</scope>
    <source>
        <strain evidence="4 5">KACC 16952</strain>
    </source>
</reference>
<protein>
    <submittedName>
        <fullName evidence="4">4'-phosphopantetheinyl transferase superfamily protein</fullName>
    </submittedName>
</protein>
<keyword evidence="2 4" id="KW-0808">Transferase</keyword>
<dbReference type="InterPro" id="IPR050559">
    <property type="entry name" value="P-Pant_transferase_sf"/>
</dbReference>
<dbReference type="SUPFAM" id="SSF56214">
    <property type="entry name" value="4'-phosphopantetheinyl transferase"/>
    <property type="match status" value="2"/>
</dbReference>
<organism evidence="4 5">
    <name type="scientific">Fulvimonas yonginensis</name>
    <dbReference type="NCBI Taxonomy" id="1495200"/>
    <lineage>
        <taxon>Bacteria</taxon>
        <taxon>Pseudomonadati</taxon>
        <taxon>Pseudomonadota</taxon>
        <taxon>Gammaproteobacteria</taxon>
        <taxon>Lysobacterales</taxon>
        <taxon>Rhodanobacteraceae</taxon>
        <taxon>Fulvimonas</taxon>
    </lineage>
</organism>
<evidence type="ECO:0000313" key="5">
    <source>
        <dbReference type="Proteomes" id="UP001381174"/>
    </source>
</evidence>
<evidence type="ECO:0000256" key="1">
    <source>
        <dbReference type="ARBA" id="ARBA00010990"/>
    </source>
</evidence>
<comment type="caution">
    <text evidence="4">The sequence shown here is derived from an EMBL/GenBank/DDBJ whole genome shotgun (WGS) entry which is preliminary data.</text>
</comment>
<sequence length="209" mass="22837">MDAGLPAKVAEQLGDDEVHVWRLPYDPWQGRAPLLALLGAYLGMPPARLRLTAGSHGRPALSPPASLRFNWSHSGPLAVVALARGIEPGIDVERVRPRPRALEIARRFFAPAEAQALAALDAQAREAAFLRLWTAKEAVLKALGRGLAFGLHRLDVEDDPESPRLRRFDGETPAHWQLRRLALGADAVGALAWRGEPRRVRAWTLADAG</sequence>
<evidence type="ECO:0000313" key="4">
    <source>
        <dbReference type="EMBL" id="MEI7035214.1"/>
    </source>
</evidence>
<dbReference type="Proteomes" id="UP001381174">
    <property type="component" value="Unassembled WGS sequence"/>
</dbReference>
<dbReference type="GO" id="GO:0016740">
    <property type="term" value="F:transferase activity"/>
    <property type="evidence" value="ECO:0007669"/>
    <property type="project" value="UniProtKB-KW"/>
</dbReference>
<comment type="similarity">
    <text evidence="1">Belongs to the P-Pant transferase superfamily. Gsp/Sfp/HetI/AcpT family.</text>
</comment>
<dbReference type="InterPro" id="IPR037143">
    <property type="entry name" value="4-PPantetheinyl_Trfase_dom_sf"/>
</dbReference>
<dbReference type="RefSeq" id="WP_336805836.1">
    <property type="nucleotide sequence ID" value="NZ_JBBBNY010000001.1"/>
</dbReference>
<feature type="domain" description="4'-phosphopantetheinyl transferase" evidence="3">
    <location>
        <begin position="89"/>
        <end position="185"/>
    </location>
</feature>
<dbReference type="EMBL" id="JBBBNY010000001">
    <property type="protein sequence ID" value="MEI7035214.1"/>
    <property type="molecule type" value="Genomic_DNA"/>
</dbReference>
<accession>A0ABU8J7K7</accession>
<dbReference type="Gene3D" id="3.90.470.20">
    <property type="entry name" value="4'-phosphopantetheinyl transferase domain"/>
    <property type="match status" value="1"/>
</dbReference>
<dbReference type="Pfam" id="PF01648">
    <property type="entry name" value="ACPS"/>
    <property type="match status" value="1"/>
</dbReference>
<keyword evidence="5" id="KW-1185">Reference proteome</keyword>
<evidence type="ECO:0000256" key="2">
    <source>
        <dbReference type="ARBA" id="ARBA00022679"/>
    </source>
</evidence>